<feature type="chain" id="PRO_5014824022" description="Secreted protein" evidence="2">
    <location>
        <begin position="19"/>
        <end position="66"/>
    </location>
</feature>
<dbReference type="EMBL" id="CP012673">
    <property type="protein sequence ID" value="AUX44808.1"/>
    <property type="molecule type" value="Genomic_DNA"/>
</dbReference>
<feature type="region of interest" description="Disordered" evidence="1">
    <location>
        <begin position="21"/>
        <end position="66"/>
    </location>
</feature>
<feature type="compositionally biased region" description="Low complexity" evidence="1">
    <location>
        <begin position="49"/>
        <end position="66"/>
    </location>
</feature>
<organism evidence="3 4">
    <name type="scientific">Sorangium cellulosum</name>
    <name type="common">Polyangium cellulosum</name>
    <dbReference type="NCBI Taxonomy" id="56"/>
    <lineage>
        <taxon>Bacteria</taxon>
        <taxon>Pseudomonadati</taxon>
        <taxon>Myxococcota</taxon>
        <taxon>Polyangia</taxon>
        <taxon>Polyangiales</taxon>
        <taxon>Polyangiaceae</taxon>
        <taxon>Sorangium</taxon>
    </lineage>
</organism>
<accession>A0A2L0EZS0</accession>
<dbReference type="RefSeq" id="WP_104983275.1">
    <property type="nucleotide sequence ID" value="NZ_CP012673.1"/>
</dbReference>
<dbReference type="AlphaFoldDB" id="A0A2L0EZS0"/>
<dbReference type="Proteomes" id="UP000238348">
    <property type="component" value="Chromosome"/>
</dbReference>
<reference evidence="3 4" key="1">
    <citation type="submission" date="2015-09" db="EMBL/GenBank/DDBJ databases">
        <title>Sorangium comparison.</title>
        <authorList>
            <person name="Zaburannyi N."/>
            <person name="Bunk B."/>
            <person name="Overmann J."/>
            <person name="Mueller R."/>
        </authorList>
    </citation>
    <scope>NUCLEOTIDE SEQUENCE [LARGE SCALE GENOMIC DNA]</scope>
    <source>
        <strain evidence="3 4">So ce26</strain>
    </source>
</reference>
<sequence>MKNALTVLVALGALCAFGCESKPEQVTPEPPKPASTPEAAKPAPKAEPAKPAAAESAKPASTSGGW</sequence>
<evidence type="ECO:0000313" key="4">
    <source>
        <dbReference type="Proteomes" id="UP000238348"/>
    </source>
</evidence>
<proteinExistence type="predicted"/>
<name>A0A2L0EZS0_SORCE</name>
<evidence type="ECO:0000256" key="1">
    <source>
        <dbReference type="SAM" id="MobiDB-lite"/>
    </source>
</evidence>
<evidence type="ECO:0008006" key="5">
    <source>
        <dbReference type="Google" id="ProtNLM"/>
    </source>
</evidence>
<evidence type="ECO:0000313" key="3">
    <source>
        <dbReference type="EMBL" id="AUX44808.1"/>
    </source>
</evidence>
<evidence type="ECO:0000256" key="2">
    <source>
        <dbReference type="SAM" id="SignalP"/>
    </source>
</evidence>
<feature type="signal peptide" evidence="2">
    <location>
        <begin position="1"/>
        <end position="18"/>
    </location>
</feature>
<protein>
    <recommendedName>
        <fullName evidence="5">Secreted protein</fullName>
    </recommendedName>
</protein>
<keyword evidence="2" id="KW-0732">Signal</keyword>
<gene>
    <name evidence="3" type="ORF">SOCE26_062760</name>
</gene>